<dbReference type="PANTHER" id="PTHR11360:SF284">
    <property type="entry name" value="EG:103B4.3 PROTEIN-RELATED"/>
    <property type="match status" value="1"/>
</dbReference>
<dbReference type="InterPro" id="IPR011701">
    <property type="entry name" value="MFS"/>
</dbReference>
<dbReference type="Proteomes" id="UP000245119">
    <property type="component" value="Linkage Group LG3"/>
</dbReference>
<feature type="transmembrane region" description="Helical" evidence="3">
    <location>
        <begin position="43"/>
        <end position="64"/>
    </location>
</feature>
<accession>A0A2T7PP60</accession>
<keyword evidence="3" id="KW-0812">Transmembrane</keyword>
<dbReference type="EMBL" id="PZQS01000003">
    <property type="protein sequence ID" value="PVD35213.1"/>
    <property type="molecule type" value="Genomic_DNA"/>
</dbReference>
<evidence type="ECO:0000256" key="1">
    <source>
        <dbReference type="ARBA" id="ARBA00004141"/>
    </source>
</evidence>
<dbReference type="SUPFAM" id="SSF103473">
    <property type="entry name" value="MFS general substrate transporter"/>
    <property type="match status" value="1"/>
</dbReference>
<comment type="caution">
    <text evidence="5">The sequence shown here is derived from an EMBL/GenBank/DDBJ whole genome shotgun (WGS) entry which is preliminary data.</text>
</comment>
<feature type="compositionally biased region" description="Basic and acidic residues" evidence="2">
    <location>
        <begin position="155"/>
        <end position="166"/>
    </location>
</feature>
<name>A0A2T7PP60_POMCA</name>
<gene>
    <name evidence="5" type="ORF">C0Q70_06494</name>
</gene>
<feature type="transmembrane region" description="Helical" evidence="3">
    <location>
        <begin position="395"/>
        <end position="417"/>
    </location>
</feature>
<dbReference type="OrthoDB" id="8055603at2759"/>
<keyword evidence="6" id="KW-1185">Reference proteome</keyword>
<dbReference type="InterPro" id="IPR036259">
    <property type="entry name" value="MFS_trans_sf"/>
</dbReference>
<reference evidence="5 6" key="1">
    <citation type="submission" date="2018-04" db="EMBL/GenBank/DDBJ databases">
        <title>The genome of golden apple snail Pomacea canaliculata provides insight into stress tolerance and invasive adaptation.</title>
        <authorList>
            <person name="Liu C."/>
            <person name="Liu B."/>
            <person name="Ren Y."/>
            <person name="Zhang Y."/>
            <person name="Wang H."/>
            <person name="Li S."/>
            <person name="Jiang F."/>
            <person name="Yin L."/>
            <person name="Zhang G."/>
            <person name="Qian W."/>
            <person name="Fan W."/>
        </authorList>
    </citation>
    <scope>NUCLEOTIDE SEQUENCE [LARGE SCALE GENOMIC DNA]</scope>
    <source>
        <strain evidence="5">SZHN2017</strain>
        <tissue evidence="5">Muscle</tissue>
    </source>
</reference>
<dbReference type="GO" id="GO:0016020">
    <property type="term" value="C:membrane"/>
    <property type="evidence" value="ECO:0007669"/>
    <property type="project" value="UniProtKB-SubCell"/>
</dbReference>
<dbReference type="InterPro" id="IPR020846">
    <property type="entry name" value="MFS_dom"/>
</dbReference>
<feature type="domain" description="Major facilitator superfamily (MFS) profile" evidence="4">
    <location>
        <begin position="1"/>
        <end position="125"/>
    </location>
</feature>
<feature type="transmembrane region" description="Helical" evidence="3">
    <location>
        <begin position="101"/>
        <end position="120"/>
    </location>
</feature>
<dbReference type="InterPro" id="IPR050327">
    <property type="entry name" value="Proton-linked_MCT"/>
</dbReference>
<feature type="transmembrane region" description="Helical" evidence="3">
    <location>
        <begin position="12"/>
        <end position="31"/>
    </location>
</feature>
<keyword evidence="3" id="KW-1133">Transmembrane helix</keyword>
<keyword evidence="3" id="KW-0472">Membrane</keyword>
<evidence type="ECO:0000256" key="2">
    <source>
        <dbReference type="SAM" id="MobiDB-lite"/>
    </source>
</evidence>
<organism evidence="5 6">
    <name type="scientific">Pomacea canaliculata</name>
    <name type="common">Golden apple snail</name>
    <dbReference type="NCBI Taxonomy" id="400727"/>
    <lineage>
        <taxon>Eukaryota</taxon>
        <taxon>Metazoa</taxon>
        <taxon>Spiralia</taxon>
        <taxon>Lophotrochozoa</taxon>
        <taxon>Mollusca</taxon>
        <taxon>Gastropoda</taxon>
        <taxon>Caenogastropoda</taxon>
        <taxon>Architaenioglossa</taxon>
        <taxon>Ampullarioidea</taxon>
        <taxon>Ampullariidae</taxon>
        <taxon>Pomacea</taxon>
    </lineage>
</organism>
<dbReference type="Gene3D" id="1.20.1250.20">
    <property type="entry name" value="MFS general substrate transporter like domains"/>
    <property type="match status" value="1"/>
</dbReference>
<dbReference type="PANTHER" id="PTHR11360">
    <property type="entry name" value="MONOCARBOXYLATE TRANSPORTER"/>
    <property type="match status" value="1"/>
</dbReference>
<dbReference type="AlphaFoldDB" id="A0A2T7PP60"/>
<protein>
    <recommendedName>
        <fullName evidence="4">Major facilitator superfamily (MFS) profile domain-containing protein</fullName>
    </recommendedName>
</protein>
<evidence type="ECO:0000313" key="6">
    <source>
        <dbReference type="Proteomes" id="UP000245119"/>
    </source>
</evidence>
<evidence type="ECO:0000256" key="3">
    <source>
        <dbReference type="SAM" id="Phobius"/>
    </source>
</evidence>
<dbReference type="PROSITE" id="PS50850">
    <property type="entry name" value="MFS"/>
    <property type="match status" value="1"/>
</dbReference>
<feature type="transmembrane region" description="Helical" evidence="3">
    <location>
        <begin position="71"/>
        <end position="95"/>
    </location>
</feature>
<sequence>MNVVVPRLGARKTVLIGSVLVSLSTILASLTNDLTSLICVHSVLMGMGSAMLVPPGIVLIGSYFRKRRSLAIAIGKCGGSVGGMALPPLVTYFLSEYGLRGALLLTGGLFLHCLPAALLLRPVSFYSRRHRPLSRKPAACDTQSHETQNGEEGEVTSHEDVDTGSDETKLPILDNVHGETAGVQQTGLVRLFHERECTGCAKNSGVAGISRSSQDVGGRPAAYDTAFSLRRAHSISDHFRYKDFANGTSAAVQMLANGPDGYTSTSLADRKEVTTEVKGNSDGVNVHQPATHRFEEEGHCCMNKDCWVKGQAQSTDTLGADELSPEAGKESGGRMCSRLTHLISAVFLLDLSLLRSALFRLLLLHVIMAGFVYNVTDYLPAVAAENGINNRDAALLLTIVSGLDFVCRFLSGVIADLKGGACLHHGRHLARRRGHRRAVCAIHDVISAVCCAGRGAWADGWCLWVPSAYSHHRLRWVGEHEQGLRFLPAGLRLRARHHGILRSCVPRDRLWPSGSGRTDGL</sequence>
<dbReference type="Pfam" id="PF07690">
    <property type="entry name" value="MFS_1"/>
    <property type="match status" value="1"/>
</dbReference>
<feature type="transmembrane region" description="Helical" evidence="3">
    <location>
        <begin position="357"/>
        <end position="375"/>
    </location>
</feature>
<feature type="region of interest" description="Disordered" evidence="2">
    <location>
        <begin position="136"/>
        <end position="166"/>
    </location>
</feature>
<evidence type="ECO:0000313" key="5">
    <source>
        <dbReference type="EMBL" id="PVD35213.1"/>
    </source>
</evidence>
<proteinExistence type="predicted"/>
<comment type="subcellular location">
    <subcellularLocation>
        <location evidence="1">Membrane</location>
        <topology evidence="1">Multi-pass membrane protein</topology>
    </subcellularLocation>
</comment>
<evidence type="ECO:0000259" key="4">
    <source>
        <dbReference type="PROSITE" id="PS50850"/>
    </source>
</evidence>
<dbReference type="GO" id="GO:0008028">
    <property type="term" value="F:monocarboxylic acid transmembrane transporter activity"/>
    <property type="evidence" value="ECO:0007669"/>
    <property type="project" value="TreeGrafter"/>
</dbReference>